<proteinExistence type="predicted"/>
<evidence type="ECO:0000256" key="1">
    <source>
        <dbReference type="SAM" id="MobiDB-lite"/>
    </source>
</evidence>
<dbReference type="SUPFAM" id="SSF55729">
    <property type="entry name" value="Acyl-CoA N-acyltransferases (Nat)"/>
    <property type="match status" value="1"/>
</dbReference>
<dbReference type="Pfam" id="PF13302">
    <property type="entry name" value="Acetyltransf_3"/>
    <property type="match status" value="1"/>
</dbReference>
<evidence type="ECO:0000313" key="4">
    <source>
        <dbReference type="Proteomes" id="UP001589693"/>
    </source>
</evidence>
<name>A0ABV6A244_9PSEU</name>
<evidence type="ECO:0000259" key="2">
    <source>
        <dbReference type="PROSITE" id="PS51186"/>
    </source>
</evidence>
<dbReference type="Proteomes" id="UP001589693">
    <property type="component" value="Unassembled WGS sequence"/>
</dbReference>
<dbReference type="PROSITE" id="PS51186">
    <property type="entry name" value="GNAT"/>
    <property type="match status" value="1"/>
</dbReference>
<keyword evidence="3" id="KW-0808">Transferase</keyword>
<dbReference type="InterPro" id="IPR051908">
    <property type="entry name" value="Ribosomal_N-acetyltransferase"/>
</dbReference>
<organism evidence="3 4">
    <name type="scientific">Allokutzneria oryzae</name>
    <dbReference type="NCBI Taxonomy" id="1378989"/>
    <lineage>
        <taxon>Bacteria</taxon>
        <taxon>Bacillati</taxon>
        <taxon>Actinomycetota</taxon>
        <taxon>Actinomycetes</taxon>
        <taxon>Pseudonocardiales</taxon>
        <taxon>Pseudonocardiaceae</taxon>
        <taxon>Allokutzneria</taxon>
    </lineage>
</organism>
<keyword evidence="3" id="KW-0012">Acyltransferase</keyword>
<dbReference type="Gene3D" id="3.40.630.30">
    <property type="match status" value="1"/>
</dbReference>
<dbReference type="EC" id="2.3.-.-" evidence="3"/>
<reference evidence="3 4" key="1">
    <citation type="submission" date="2024-09" db="EMBL/GenBank/DDBJ databases">
        <authorList>
            <person name="Sun Q."/>
            <person name="Mori K."/>
        </authorList>
    </citation>
    <scope>NUCLEOTIDE SEQUENCE [LARGE SCALE GENOMIC DNA]</scope>
    <source>
        <strain evidence="3 4">TBRC 7907</strain>
    </source>
</reference>
<accession>A0ABV6A244</accession>
<feature type="domain" description="N-acetyltransferase" evidence="2">
    <location>
        <begin position="10"/>
        <end position="176"/>
    </location>
</feature>
<dbReference type="PANTHER" id="PTHR43441">
    <property type="entry name" value="RIBOSOMAL-PROTEIN-SERINE ACETYLTRANSFERASE"/>
    <property type="match status" value="1"/>
</dbReference>
<dbReference type="InterPro" id="IPR000182">
    <property type="entry name" value="GNAT_dom"/>
</dbReference>
<comment type="caution">
    <text evidence="3">The sequence shown here is derived from an EMBL/GenBank/DDBJ whole genome shotgun (WGS) entry which is preliminary data.</text>
</comment>
<dbReference type="GO" id="GO:0016746">
    <property type="term" value="F:acyltransferase activity"/>
    <property type="evidence" value="ECO:0007669"/>
    <property type="project" value="UniProtKB-KW"/>
</dbReference>
<evidence type="ECO:0000313" key="3">
    <source>
        <dbReference type="EMBL" id="MFB9906016.1"/>
    </source>
</evidence>
<keyword evidence="4" id="KW-1185">Reference proteome</keyword>
<dbReference type="PANTHER" id="PTHR43441:SF2">
    <property type="entry name" value="FAMILY ACETYLTRANSFERASE, PUTATIVE (AFU_ORTHOLOGUE AFUA_7G00850)-RELATED"/>
    <property type="match status" value="1"/>
</dbReference>
<dbReference type="InterPro" id="IPR016181">
    <property type="entry name" value="Acyl_CoA_acyltransferase"/>
</dbReference>
<protein>
    <submittedName>
        <fullName evidence="3">GNAT family N-acetyltransferase</fullName>
        <ecNumber evidence="3">2.3.-.-</ecNumber>
    </submittedName>
</protein>
<feature type="region of interest" description="Disordered" evidence="1">
    <location>
        <begin position="31"/>
        <end position="55"/>
    </location>
</feature>
<gene>
    <name evidence="3" type="ORF">ACFFQA_18935</name>
</gene>
<dbReference type="EMBL" id="JBHLZU010000017">
    <property type="protein sequence ID" value="MFB9906016.1"/>
    <property type="molecule type" value="Genomic_DNA"/>
</dbReference>
<sequence length="185" mass="21027">MTTHWSGELVRLRAVEPEDWAAFAAFDQDTGDQRAGDKVFPPRSESGYRQWAEQRSGKSTEDDVFRLVIEAVAGSTFAGSINTFDARVHDGCFSYGLGVLRQHRRKGYAREAVALLLGYMFGERRYQKCEVGVYAFNTGSLALHREMGFVEEGRLRRHVFTGGAHHDLVLFGLTVEEYRRSHTFR</sequence>
<dbReference type="RefSeq" id="WP_377853609.1">
    <property type="nucleotide sequence ID" value="NZ_JBHLZU010000017.1"/>
</dbReference>